<dbReference type="Pfam" id="PF00455">
    <property type="entry name" value="DeoRC"/>
    <property type="match status" value="1"/>
</dbReference>
<dbReference type="GO" id="GO:0003677">
    <property type="term" value="F:DNA binding"/>
    <property type="evidence" value="ECO:0007669"/>
    <property type="project" value="UniProtKB-KW"/>
</dbReference>
<gene>
    <name evidence="6" type="primary">glcR_1</name>
    <name evidence="6" type="ORF">BVIRIDIS_00050</name>
</gene>
<evidence type="ECO:0000313" key="7">
    <source>
        <dbReference type="Proteomes" id="UP000065734"/>
    </source>
</evidence>
<dbReference type="InterPro" id="IPR037171">
    <property type="entry name" value="NagB/RpiA_transferase-like"/>
</dbReference>
<dbReference type="Pfam" id="PF08220">
    <property type="entry name" value="HTH_DeoR"/>
    <property type="match status" value="1"/>
</dbReference>
<dbReference type="EMBL" id="LN907867">
    <property type="protein sequence ID" value="CUU41020.1"/>
    <property type="molecule type" value="Genomic_DNA"/>
</dbReference>
<dbReference type="Gene3D" id="3.30.750.70">
    <property type="entry name" value="4-hydroxybutyrate coenzyme like domains"/>
    <property type="match status" value="1"/>
</dbReference>
<dbReference type="InterPro" id="IPR050313">
    <property type="entry name" value="Carb_Metab_HTH_regulators"/>
</dbReference>
<sequence length="263" mass="28122">MSRPLAVRRLSEILRRVHAAGSVSVVELATAFDVSRETIRRDLKLLANRGELEVVHGGAMRRDTLDIPQPQRTTRDSGASGRQAIGQLAASLIEDGATVLLDSGALAGAIVSGLLGKRDITVCTHSLTHALALVRHPLIRVFVLGGQVDATEEAAFGVDTVLALDSYSCDLAFISARGFTSDGEPTDTTRHGAELRARMLLAARRPYLLADHAQFQRTTPIRIPNSDRAAGLLVDHAPPETLADAFRRNGLPVTVAGTSVRTD</sequence>
<dbReference type="SMART" id="SM00420">
    <property type="entry name" value="HTH_DEOR"/>
    <property type="match status" value="1"/>
</dbReference>
<evidence type="ECO:0000256" key="3">
    <source>
        <dbReference type="ARBA" id="ARBA00023125"/>
    </source>
</evidence>
<dbReference type="GO" id="GO:0003700">
    <property type="term" value="F:DNA-binding transcription factor activity"/>
    <property type="evidence" value="ECO:0007669"/>
    <property type="project" value="InterPro"/>
</dbReference>
<dbReference type="PROSITE" id="PS00894">
    <property type="entry name" value="HTH_DEOR_1"/>
    <property type="match status" value="1"/>
</dbReference>
<dbReference type="SUPFAM" id="SSF100950">
    <property type="entry name" value="NagB/RpiA/CoA transferase-like"/>
    <property type="match status" value="1"/>
</dbReference>
<feature type="domain" description="HTH deoR-type" evidence="5">
    <location>
        <begin position="6"/>
        <end position="61"/>
    </location>
</feature>
<proteinExistence type="predicted"/>
<dbReference type="InterPro" id="IPR014036">
    <property type="entry name" value="DeoR-like_C"/>
</dbReference>
<dbReference type="InterPro" id="IPR001034">
    <property type="entry name" value="DeoR_HTH"/>
</dbReference>
<evidence type="ECO:0000256" key="4">
    <source>
        <dbReference type="ARBA" id="ARBA00023163"/>
    </source>
</evidence>
<dbReference type="InterPro" id="IPR018356">
    <property type="entry name" value="Tscrpt_reg_HTH_DeoR_CS"/>
</dbReference>
<dbReference type="RefSeq" id="WP_055036331.1">
    <property type="nucleotide sequence ID" value="NZ_AP014854.2"/>
</dbReference>
<evidence type="ECO:0000313" key="6">
    <source>
        <dbReference type="EMBL" id="CUU41020.1"/>
    </source>
</evidence>
<dbReference type="Proteomes" id="UP000065734">
    <property type="component" value="Chromosome I"/>
</dbReference>
<dbReference type="AlphaFoldDB" id="A0A0N7IU48"/>
<evidence type="ECO:0000256" key="1">
    <source>
        <dbReference type="ARBA" id="ARBA00022491"/>
    </source>
</evidence>
<evidence type="ECO:0000259" key="5">
    <source>
        <dbReference type="PROSITE" id="PS51000"/>
    </source>
</evidence>
<keyword evidence="1" id="KW-0678">Repressor</keyword>
<dbReference type="KEGG" id="bvr:BVIR_561"/>
<dbReference type="SMART" id="SM01134">
    <property type="entry name" value="DeoRC"/>
    <property type="match status" value="1"/>
</dbReference>
<dbReference type="PROSITE" id="PS51000">
    <property type="entry name" value="HTH_DEOR_2"/>
    <property type="match status" value="1"/>
</dbReference>
<reference evidence="7" key="1">
    <citation type="journal article" date="2016" name="Genome Announc.">
        <title>Revised genome sequence of the purple photosynthetic bacterium Blastochloris viridis.</title>
        <authorList>
            <person name="Liu L.N."/>
            <person name="Faulkner M."/>
            <person name="Liu X."/>
            <person name="Huang F."/>
            <person name="Darby A.C."/>
            <person name="Hall N."/>
        </authorList>
    </citation>
    <scope>NUCLEOTIDE SEQUENCE [LARGE SCALE GENOMIC DNA]</scope>
    <source>
        <strain evidence="7">ATCC 19567 / DSM 133 / F</strain>
    </source>
</reference>
<dbReference type="PANTHER" id="PTHR30363:SF4">
    <property type="entry name" value="GLYCEROL-3-PHOSPHATE REGULON REPRESSOR"/>
    <property type="match status" value="1"/>
</dbReference>
<keyword evidence="2" id="KW-0805">Transcription regulation</keyword>
<keyword evidence="4" id="KW-0804">Transcription</keyword>
<dbReference type="InterPro" id="IPR036390">
    <property type="entry name" value="WH_DNA-bd_sf"/>
</dbReference>
<name>A0A0N7IU48_BLAVI</name>
<dbReference type="PANTHER" id="PTHR30363">
    <property type="entry name" value="HTH-TYPE TRANSCRIPTIONAL REGULATOR SRLR-RELATED"/>
    <property type="match status" value="1"/>
</dbReference>
<dbReference type="PRINTS" id="PR00037">
    <property type="entry name" value="HTHLACR"/>
</dbReference>
<dbReference type="Gene3D" id="1.10.10.10">
    <property type="entry name" value="Winged helix-like DNA-binding domain superfamily/Winged helix DNA-binding domain"/>
    <property type="match status" value="1"/>
</dbReference>
<dbReference type="InterPro" id="IPR036388">
    <property type="entry name" value="WH-like_DNA-bd_sf"/>
</dbReference>
<protein>
    <submittedName>
        <fullName evidence="6">HTH-type transcriptional repressor glcR</fullName>
    </submittedName>
</protein>
<dbReference type="SUPFAM" id="SSF46785">
    <property type="entry name" value="Winged helix' DNA-binding domain"/>
    <property type="match status" value="1"/>
</dbReference>
<evidence type="ECO:0000256" key="2">
    <source>
        <dbReference type="ARBA" id="ARBA00023015"/>
    </source>
</evidence>
<keyword evidence="3" id="KW-0238">DNA-binding</keyword>
<dbReference type="STRING" id="1079.BVIR_561"/>
<keyword evidence="7" id="KW-1185">Reference proteome</keyword>
<dbReference type="OrthoDB" id="9814815at2"/>
<organism evidence="6 7">
    <name type="scientific">Blastochloris viridis</name>
    <name type="common">Rhodopseudomonas viridis</name>
    <dbReference type="NCBI Taxonomy" id="1079"/>
    <lineage>
        <taxon>Bacteria</taxon>
        <taxon>Pseudomonadati</taxon>
        <taxon>Pseudomonadota</taxon>
        <taxon>Alphaproteobacteria</taxon>
        <taxon>Hyphomicrobiales</taxon>
        <taxon>Blastochloridaceae</taxon>
        <taxon>Blastochloris</taxon>
    </lineage>
</organism>
<accession>A0A0N7IU48</accession>